<organism evidence="7 8">
    <name type="scientific">Roridomyces roridus</name>
    <dbReference type="NCBI Taxonomy" id="1738132"/>
    <lineage>
        <taxon>Eukaryota</taxon>
        <taxon>Fungi</taxon>
        <taxon>Dikarya</taxon>
        <taxon>Basidiomycota</taxon>
        <taxon>Agaricomycotina</taxon>
        <taxon>Agaricomycetes</taxon>
        <taxon>Agaricomycetidae</taxon>
        <taxon>Agaricales</taxon>
        <taxon>Marasmiineae</taxon>
        <taxon>Mycenaceae</taxon>
        <taxon>Roridomyces</taxon>
    </lineage>
</organism>
<keyword evidence="4" id="KW-0804">Transcription</keyword>
<dbReference type="GO" id="GO:0046872">
    <property type="term" value="F:metal ion binding"/>
    <property type="evidence" value="ECO:0007669"/>
    <property type="project" value="UniProtKB-KW"/>
</dbReference>
<feature type="compositionally biased region" description="Basic and acidic residues" evidence="6">
    <location>
        <begin position="943"/>
        <end position="953"/>
    </location>
</feature>
<dbReference type="PANTHER" id="PTHR47338">
    <property type="entry name" value="ZN(II)2CYS6 TRANSCRIPTION FACTOR (EUROFUNG)-RELATED"/>
    <property type="match status" value="1"/>
</dbReference>
<feature type="compositionally biased region" description="Polar residues" evidence="6">
    <location>
        <begin position="147"/>
        <end position="156"/>
    </location>
</feature>
<keyword evidence="5" id="KW-0539">Nucleus</keyword>
<dbReference type="CDD" id="cd12148">
    <property type="entry name" value="fungal_TF_MHR"/>
    <property type="match status" value="1"/>
</dbReference>
<dbReference type="GO" id="GO:0005634">
    <property type="term" value="C:nucleus"/>
    <property type="evidence" value="ECO:0007669"/>
    <property type="project" value="UniProtKB-SubCell"/>
</dbReference>
<dbReference type="GO" id="GO:0000981">
    <property type="term" value="F:DNA-binding transcription factor activity, RNA polymerase II-specific"/>
    <property type="evidence" value="ECO:0007669"/>
    <property type="project" value="InterPro"/>
</dbReference>
<keyword evidence="2" id="KW-0479">Metal-binding</keyword>
<comment type="subcellular location">
    <subcellularLocation>
        <location evidence="1">Nucleus</location>
    </subcellularLocation>
</comment>
<evidence type="ECO:0000256" key="3">
    <source>
        <dbReference type="ARBA" id="ARBA00023015"/>
    </source>
</evidence>
<feature type="compositionally biased region" description="Basic residues" evidence="6">
    <location>
        <begin position="875"/>
        <end position="884"/>
    </location>
</feature>
<feature type="region of interest" description="Disordered" evidence="6">
    <location>
        <begin position="816"/>
        <end position="835"/>
    </location>
</feature>
<dbReference type="InterPro" id="IPR050815">
    <property type="entry name" value="TF_fung"/>
</dbReference>
<evidence type="ECO:0000256" key="1">
    <source>
        <dbReference type="ARBA" id="ARBA00004123"/>
    </source>
</evidence>
<keyword evidence="8" id="KW-1185">Reference proteome</keyword>
<gene>
    <name evidence="7" type="ORF">FB45DRAFT_998833</name>
</gene>
<evidence type="ECO:0000256" key="5">
    <source>
        <dbReference type="ARBA" id="ARBA00023242"/>
    </source>
</evidence>
<feature type="region of interest" description="Disordered" evidence="6">
    <location>
        <begin position="844"/>
        <end position="888"/>
    </location>
</feature>
<comment type="caution">
    <text evidence="7">The sequence shown here is derived from an EMBL/GenBank/DDBJ whole genome shotgun (WGS) entry which is preliminary data.</text>
</comment>
<evidence type="ECO:0000313" key="8">
    <source>
        <dbReference type="Proteomes" id="UP001221142"/>
    </source>
</evidence>
<name>A0AAD7CIG4_9AGAR</name>
<feature type="compositionally biased region" description="Low complexity" evidence="6">
    <location>
        <begin position="71"/>
        <end position="84"/>
    </location>
</feature>
<reference evidence="7" key="1">
    <citation type="submission" date="2023-03" db="EMBL/GenBank/DDBJ databases">
        <title>Massive genome expansion in bonnet fungi (Mycena s.s.) driven by repeated elements and novel gene families across ecological guilds.</title>
        <authorList>
            <consortium name="Lawrence Berkeley National Laboratory"/>
            <person name="Harder C.B."/>
            <person name="Miyauchi S."/>
            <person name="Viragh M."/>
            <person name="Kuo A."/>
            <person name="Thoen E."/>
            <person name="Andreopoulos B."/>
            <person name="Lu D."/>
            <person name="Skrede I."/>
            <person name="Drula E."/>
            <person name="Henrissat B."/>
            <person name="Morin E."/>
            <person name="Kohler A."/>
            <person name="Barry K."/>
            <person name="LaButti K."/>
            <person name="Morin E."/>
            <person name="Salamov A."/>
            <person name="Lipzen A."/>
            <person name="Mereny Z."/>
            <person name="Hegedus B."/>
            <person name="Baldrian P."/>
            <person name="Stursova M."/>
            <person name="Weitz H."/>
            <person name="Taylor A."/>
            <person name="Grigoriev I.V."/>
            <person name="Nagy L.G."/>
            <person name="Martin F."/>
            <person name="Kauserud H."/>
        </authorList>
    </citation>
    <scope>NUCLEOTIDE SEQUENCE</scope>
    <source>
        <strain evidence="7">9284</strain>
    </source>
</reference>
<feature type="region of interest" description="Disordered" evidence="6">
    <location>
        <begin position="71"/>
        <end position="164"/>
    </location>
</feature>
<feature type="region of interest" description="Disordered" evidence="6">
    <location>
        <begin position="943"/>
        <end position="980"/>
    </location>
</feature>
<evidence type="ECO:0000256" key="6">
    <source>
        <dbReference type="SAM" id="MobiDB-lite"/>
    </source>
</evidence>
<protein>
    <submittedName>
        <fullName evidence="7">Uncharacterized protein</fullName>
    </submittedName>
</protein>
<evidence type="ECO:0000256" key="2">
    <source>
        <dbReference type="ARBA" id="ARBA00022723"/>
    </source>
</evidence>
<sequence>MEKNIDQARVFFDRSVPGPDIPRRPRCSTVGFLNGDGLEQGGNSLCGAAAVDEVSGVTSVTALHSFLPTVTSLLPPSSSSTRSPQKPPIHSTTCQYTPPGHSHTLTALVGPPSDHTSGGMPKPPWQSQLGVELDSDSPLRPKGIRSPQVSGGQNWNAGGGDSRSDLQCVPHPLLLMLRDLPAPLHATRVKRPREDQCHYTSIKPHRSRTRTKDLEDTIASLEARLNQLESCGHSTGSIRLYDPHMHACLQTSNLPPASTQHDLHGSVVGSARYTSLSAERSQVESRLLDQFLGYASEFGFFLDLERFMQCVSLIDGHIFCPSPSLLHSILLWGAHLSSDARHEVQFKSLALQHAAAAVDAHPFLYTLQAEVLLGYYFFRIGAYLEARVHTATALELALSGGLHQICVSTQTADAVFALQKNLDATKGHFLNVTAVGGIQIDAPWPLDMDEYKQGVFSRGSQATVLKYLRIMPATPEYSDHGSSLLALNAKACILLNQALWLRNQWTSNVAGDVQSLYNVFQLVNDLIQELRGQMSSVASIPAQNVAHIRLLTHSLLYAATIKLHDLFTANNVESRRICLDAARAMFRFEGMGLHSLGYLNPMMGTLLTMAYHVLVAEHYRISQTTRPSSQEAHEAHATLGDARVKLDTLANLDILKLDFWNASLFNAEQILVATKLRIEKVVGHWLAGTNTLLWVLVYPSVLSSAFALPYTVRADIGRSSPPRQIVAVENLKPSRDCHGGQPFDAQRKLACSISHTRIDTRQQREDTRIVLVTGAKMGPRTSLINFQPWEITVNNREHKYMYQKVDGRELSSRVHGELRFDPTQPRSRRVTPSSPPCVTPFLPSRHDSPASAVCPPNEPNLSSRLSPPPITLPTGHHRRNHRSRPLLGFGPHLRRLRLMRPPSYPRLSPPSTSRLYLSVVLTRPSRHQRFSRHKGLWSRARLHLGDAAERVGDVEEEEDEGPRGASTRRLQGPESEGEGR</sequence>
<dbReference type="Proteomes" id="UP001221142">
    <property type="component" value="Unassembled WGS sequence"/>
</dbReference>
<evidence type="ECO:0000256" key="4">
    <source>
        <dbReference type="ARBA" id="ARBA00023163"/>
    </source>
</evidence>
<dbReference type="PANTHER" id="PTHR47338:SF29">
    <property type="entry name" value="ZN(2)-C6 FUNGAL-TYPE DOMAIN-CONTAINING PROTEIN"/>
    <property type="match status" value="1"/>
</dbReference>
<proteinExistence type="predicted"/>
<dbReference type="EMBL" id="JARKIF010000002">
    <property type="protein sequence ID" value="KAJ7647938.1"/>
    <property type="molecule type" value="Genomic_DNA"/>
</dbReference>
<evidence type="ECO:0000313" key="7">
    <source>
        <dbReference type="EMBL" id="KAJ7647938.1"/>
    </source>
</evidence>
<accession>A0AAD7CIG4</accession>
<keyword evidence="3" id="KW-0805">Transcription regulation</keyword>
<dbReference type="AlphaFoldDB" id="A0AAD7CIG4"/>